<dbReference type="Proteomes" id="UP000294613">
    <property type="component" value="Unassembled WGS sequence"/>
</dbReference>
<evidence type="ECO:0000313" key="5">
    <source>
        <dbReference type="Proteomes" id="UP000702954"/>
    </source>
</evidence>
<comment type="similarity">
    <text evidence="1">Belongs to the ROK (NagC/XylR) family.</text>
</comment>
<accession>A0A4R3JKV6</accession>
<dbReference type="Pfam" id="PF00480">
    <property type="entry name" value="ROK"/>
    <property type="match status" value="1"/>
</dbReference>
<dbReference type="PANTHER" id="PTHR18964">
    <property type="entry name" value="ROK (REPRESSOR, ORF, KINASE) FAMILY"/>
    <property type="match status" value="1"/>
</dbReference>
<keyword evidence="3" id="KW-0418">Kinase</keyword>
<dbReference type="Proteomes" id="UP000702954">
    <property type="component" value="Unassembled WGS sequence"/>
</dbReference>
<gene>
    <name evidence="2" type="primary">glk</name>
    <name evidence="3" type="ORF">EDD74_11666</name>
    <name evidence="2" type="ORF">FAEUMB_15430</name>
</gene>
<dbReference type="PANTHER" id="PTHR18964:SF165">
    <property type="entry name" value="BETA-GLUCOSIDE KINASE"/>
    <property type="match status" value="1"/>
</dbReference>
<keyword evidence="5" id="KW-1185">Reference proteome</keyword>
<evidence type="ECO:0000256" key="1">
    <source>
        <dbReference type="ARBA" id="ARBA00006479"/>
    </source>
</evidence>
<evidence type="ECO:0000313" key="4">
    <source>
        <dbReference type="Proteomes" id="UP000294613"/>
    </source>
</evidence>
<dbReference type="CDD" id="cd24068">
    <property type="entry name" value="ASKHA_NBD_ROK_FnNanK-like"/>
    <property type="match status" value="1"/>
</dbReference>
<keyword evidence="3" id="KW-0808">Transferase</keyword>
<evidence type="ECO:0000313" key="2">
    <source>
        <dbReference type="EMBL" id="GBU05002.1"/>
    </source>
</evidence>
<dbReference type="AlphaFoldDB" id="A0A4R3JKV6"/>
<reference evidence="3 4" key="2">
    <citation type="submission" date="2019-03" db="EMBL/GenBank/DDBJ databases">
        <title>Genomic Encyclopedia of Type Strains, Phase IV (KMG-IV): sequencing the most valuable type-strain genomes for metagenomic binning, comparative biology and taxonomic classification.</title>
        <authorList>
            <person name="Goeker M."/>
        </authorList>
    </citation>
    <scope>NUCLEOTIDE SEQUENCE [LARGE SCALE GENOMIC DNA]</scope>
    <source>
        <strain evidence="3 4">DSM 103426</strain>
    </source>
</reference>
<dbReference type="EMBL" id="SLZV01000016">
    <property type="protein sequence ID" value="TCS66889.1"/>
    <property type="molecule type" value="Genomic_DNA"/>
</dbReference>
<dbReference type="SUPFAM" id="SSF53067">
    <property type="entry name" value="Actin-like ATPase domain"/>
    <property type="match status" value="1"/>
</dbReference>
<dbReference type="GO" id="GO:0016301">
    <property type="term" value="F:kinase activity"/>
    <property type="evidence" value="ECO:0007669"/>
    <property type="project" value="UniProtKB-KW"/>
</dbReference>
<protein>
    <submittedName>
        <fullName evidence="3">Putative NBD/HSP70 family sugar kinase</fullName>
    </submittedName>
</protein>
<evidence type="ECO:0000313" key="3">
    <source>
        <dbReference type="EMBL" id="TCS66889.1"/>
    </source>
</evidence>
<dbReference type="InterPro" id="IPR000600">
    <property type="entry name" value="ROK"/>
</dbReference>
<name>A0A4R3JKV6_9FIRM</name>
<dbReference type="InterPro" id="IPR043129">
    <property type="entry name" value="ATPase_NBD"/>
</dbReference>
<dbReference type="Gene3D" id="3.30.420.40">
    <property type="match status" value="2"/>
</dbReference>
<reference evidence="2 5" key="1">
    <citation type="journal article" date="2018" name="Int. J. Syst. Evol. Microbiol.">
        <title>Draft Genome Sequence of Faecalimonas umbilicata JCM 30896T, an Acetate-Producing Bacterium Isolated from Human Feces.</title>
        <authorList>
            <person name="Sakamoto M."/>
            <person name="Ikeyama N."/>
            <person name="Yuki M."/>
            <person name="Ohkuma M."/>
        </authorList>
    </citation>
    <scope>NUCLEOTIDE SEQUENCE [LARGE SCALE GENOMIC DNA]</scope>
    <source>
        <strain evidence="2 5">EGH7</strain>
    </source>
</reference>
<comment type="caution">
    <text evidence="3">The sequence shown here is derived from an EMBL/GenBank/DDBJ whole genome shotgun (WGS) entry which is preliminary data.</text>
</comment>
<dbReference type="EMBL" id="BHEO01000008">
    <property type="protein sequence ID" value="GBU05002.1"/>
    <property type="molecule type" value="Genomic_DNA"/>
</dbReference>
<sequence length="295" mass="32274">MKKYVSIDIGGTAIKYGVINSEGQIVEKEQMPTEAWRGGPEILNKVIGIVETYKKIYTVSGICISTAGMVDVEKGEIFYAAPLIPNYAGTKFKQVLEEKFQIPCEVENDVNCAGLAESVSGVAKQSKVTLCLTVGTGIGGCIIIQGKIFRGYSNSACEVGYMNMGDSDFQTLGAASVLTKKVAERKKEPQERWNGYRIFEHAKKGDAVCCQAIDEMVDILGKGIANICYVLNPEIIVLGGGIMAQQEFLKEKIEQSVKRYLVPSIAENTKIAFAKHKNDAGMLGAFYHFTERHSM</sequence>
<dbReference type="RefSeq" id="WP_116441632.1">
    <property type="nucleotide sequence ID" value="NZ_BHEO01000008.1"/>
</dbReference>
<proteinExistence type="inferred from homology"/>
<organism evidence="3 4">
    <name type="scientific">Faecalimonas umbilicata</name>
    <dbReference type="NCBI Taxonomy" id="1912855"/>
    <lineage>
        <taxon>Bacteria</taxon>
        <taxon>Bacillati</taxon>
        <taxon>Bacillota</taxon>
        <taxon>Clostridia</taxon>
        <taxon>Lachnospirales</taxon>
        <taxon>Lachnospiraceae</taxon>
        <taxon>Faecalimonas</taxon>
    </lineage>
</organism>